<sequence>MSEMQKKPIDRYYGKAHEVL</sequence>
<name>F6HS13_VITVI</name>
<dbReference type="AlphaFoldDB" id="F6HS13"/>
<evidence type="ECO:0000256" key="1">
    <source>
        <dbReference type="SAM" id="MobiDB-lite"/>
    </source>
</evidence>
<proteinExistence type="predicted"/>
<dbReference type="PaxDb" id="29760-VIT_00s2146g00010.t01"/>
<dbReference type="EMBL" id="FN596163">
    <property type="protein sequence ID" value="CCB57472.1"/>
    <property type="molecule type" value="Genomic_DNA"/>
</dbReference>
<evidence type="ECO:0000313" key="2">
    <source>
        <dbReference type="EMBL" id="CCB57472.1"/>
    </source>
</evidence>
<feature type="region of interest" description="Disordered" evidence="1">
    <location>
        <begin position="1"/>
        <end position="20"/>
    </location>
</feature>
<keyword evidence="3" id="KW-1185">Reference proteome</keyword>
<evidence type="ECO:0000313" key="3">
    <source>
        <dbReference type="Proteomes" id="UP000009183"/>
    </source>
</evidence>
<gene>
    <name evidence="2" type="ORF">VIT_00s2146g00010</name>
</gene>
<protein>
    <submittedName>
        <fullName evidence="2">Uncharacterized protein</fullName>
    </submittedName>
</protein>
<dbReference type="Proteomes" id="UP000009183">
    <property type="component" value="Unassembled WGS sequence, unordered"/>
</dbReference>
<dbReference type="HOGENOM" id="CLU_3428851_0_0_1"/>
<reference evidence="3" key="1">
    <citation type="journal article" date="2007" name="Nature">
        <title>The grapevine genome sequence suggests ancestral hexaploidization in major angiosperm phyla.</title>
        <authorList>
            <consortium name="The French-Italian Public Consortium for Grapevine Genome Characterization."/>
            <person name="Jaillon O."/>
            <person name="Aury J.-M."/>
            <person name="Noel B."/>
            <person name="Policriti A."/>
            <person name="Clepet C."/>
            <person name="Casagrande A."/>
            <person name="Choisne N."/>
            <person name="Aubourg S."/>
            <person name="Vitulo N."/>
            <person name="Jubin C."/>
            <person name="Vezzi A."/>
            <person name="Legeai F."/>
            <person name="Hugueney P."/>
            <person name="Dasilva C."/>
            <person name="Horner D."/>
            <person name="Mica E."/>
            <person name="Jublot D."/>
            <person name="Poulain J."/>
            <person name="Bruyere C."/>
            <person name="Billault A."/>
            <person name="Segurens B."/>
            <person name="Gouyvenoux M."/>
            <person name="Ugarte E."/>
            <person name="Cattonaro F."/>
            <person name="Anthouard V."/>
            <person name="Vico V."/>
            <person name="Del Fabbro C."/>
            <person name="Alaux M."/>
            <person name="Di Gaspero G."/>
            <person name="Dumas V."/>
            <person name="Felice N."/>
            <person name="Paillard S."/>
            <person name="Juman I."/>
            <person name="Moroldo M."/>
            <person name="Scalabrin S."/>
            <person name="Canaguier A."/>
            <person name="Le Clainche I."/>
            <person name="Malacrida G."/>
            <person name="Durand E."/>
            <person name="Pesole G."/>
            <person name="Laucou V."/>
            <person name="Chatelet P."/>
            <person name="Merdinoglu D."/>
            <person name="Delledonne M."/>
            <person name="Pezzotti M."/>
            <person name="Lecharny A."/>
            <person name="Scarpelli C."/>
            <person name="Artiguenave F."/>
            <person name="Pe M.E."/>
            <person name="Valle G."/>
            <person name="Morgante M."/>
            <person name="Caboche M."/>
            <person name="Adam-Blondon A.-F."/>
            <person name="Weissenbach J."/>
            <person name="Quetier F."/>
            <person name="Wincker P."/>
        </authorList>
    </citation>
    <scope>NUCLEOTIDE SEQUENCE [LARGE SCALE GENOMIC DNA]</scope>
    <source>
        <strain evidence="3">cv. Pinot noir / PN40024</strain>
    </source>
</reference>
<dbReference type="InParanoid" id="F6HS13"/>
<organism evidence="2 3">
    <name type="scientific">Vitis vinifera</name>
    <name type="common">Grape</name>
    <dbReference type="NCBI Taxonomy" id="29760"/>
    <lineage>
        <taxon>Eukaryota</taxon>
        <taxon>Viridiplantae</taxon>
        <taxon>Streptophyta</taxon>
        <taxon>Embryophyta</taxon>
        <taxon>Tracheophyta</taxon>
        <taxon>Spermatophyta</taxon>
        <taxon>Magnoliopsida</taxon>
        <taxon>eudicotyledons</taxon>
        <taxon>Gunneridae</taxon>
        <taxon>Pentapetalae</taxon>
        <taxon>rosids</taxon>
        <taxon>Vitales</taxon>
        <taxon>Vitaceae</taxon>
        <taxon>Viteae</taxon>
        <taxon>Vitis</taxon>
    </lineage>
</organism>
<accession>F6HS13</accession>